<keyword evidence="4" id="KW-1185">Reference proteome</keyword>
<evidence type="ECO:0000313" key="4">
    <source>
        <dbReference type="Proteomes" id="UP000230069"/>
    </source>
</evidence>
<dbReference type="OrthoDB" id="16717at2759"/>
<dbReference type="InterPro" id="IPR036322">
    <property type="entry name" value="WD40_repeat_dom_sf"/>
</dbReference>
<dbReference type="InterPro" id="IPR001680">
    <property type="entry name" value="WD40_rpt"/>
</dbReference>
<gene>
    <name evidence="3" type="ORF">AQUCO_01900148v1</name>
</gene>
<dbReference type="Gene3D" id="2.130.10.10">
    <property type="entry name" value="YVTN repeat-like/Quinoprotein amine dehydrogenase"/>
    <property type="match status" value="1"/>
</dbReference>
<protein>
    <submittedName>
        <fullName evidence="3">Uncharacterized protein</fullName>
    </submittedName>
</protein>
<organism evidence="3 4">
    <name type="scientific">Aquilegia coerulea</name>
    <name type="common">Rocky mountain columbine</name>
    <dbReference type="NCBI Taxonomy" id="218851"/>
    <lineage>
        <taxon>Eukaryota</taxon>
        <taxon>Viridiplantae</taxon>
        <taxon>Streptophyta</taxon>
        <taxon>Embryophyta</taxon>
        <taxon>Tracheophyta</taxon>
        <taxon>Spermatophyta</taxon>
        <taxon>Magnoliopsida</taxon>
        <taxon>Ranunculales</taxon>
        <taxon>Ranunculaceae</taxon>
        <taxon>Thalictroideae</taxon>
        <taxon>Aquilegia</taxon>
    </lineage>
</organism>
<dbReference type="EMBL" id="KZ305036">
    <property type="protein sequence ID" value="PIA43555.1"/>
    <property type="molecule type" value="Genomic_DNA"/>
</dbReference>
<dbReference type="SUPFAM" id="SSF50978">
    <property type="entry name" value="WD40 repeat-like"/>
    <property type="match status" value="1"/>
</dbReference>
<dbReference type="STRING" id="218851.A0A2G5DJ66"/>
<dbReference type="InterPro" id="IPR045245">
    <property type="entry name" value="Pfs2-like"/>
</dbReference>
<evidence type="ECO:0000256" key="2">
    <source>
        <dbReference type="SAM" id="MobiDB-lite"/>
    </source>
</evidence>
<reference evidence="3 4" key="1">
    <citation type="submission" date="2017-09" db="EMBL/GenBank/DDBJ databases">
        <title>WGS assembly of Aquilegia coerulea Goldsmith.</title>
        <authorList>
            <person name="Hodges S."/>
            <person name="Kramer E."/>
            <person name="Nordborg M."/>
            <person name="Tomkins J."/>
            <person name="Borevitz J."/>
            <person name="Derieg N."/>
            <person name="Yan J."/>
            <person name="Mihaltcheva S."/>
            <person name="Hayes R.D."/>
            <person name="Rokhsar D."/>
        </authorList>
    </citation>
    <scope>NUCLEOTIDE SEQUENCE [LARGE SCALE GENOMIC DNA]</scope>
    <source>
        <strain evidence="4">cv. Goldsmith</strain>
    </source>
</reference>
<dbReference type="PANTHER" id="PTHR22836">
    <property type="entry name" value="WD40 REPEAT PROTEIN"/>
    <property type="match status" value="1"/>
</dbReference>
<dbReference type="SMART" id="SM00320">
    <property type="entry name" value="WD40"/>
    <property type="match status" value="2"/>
</dbReference>
<dbReference type="InParanoid" id="A0A2G5DJ66"/>
<dbReference type="Proteomes" id="UP000230069">
    <property type="component" value="Unassembled WGS sequence"/>
</dbReference>
<sequence length="173" mass="18964">MKELESFRGHQKDVTALAWHPFHEEYFVSGSYEGSIFHLLVGHENPLVEVCGAHENSVWDLAWHSISYILCSGSNDHTTKFWCRNRPGDTSGDRFNTGFTQGYGDQNPSFAGRATNFPIPDGPFLSGLPRNDGTSPGIGAAMPLSAPGLDLSDHGEQKQPRPAPPLLVHIHPC</sequence>
<dbReference type="InterPro" id="IPR015943">
    <property type="entry name" value="WD40/YVTN_repeat-like_dom_sf"/>
</dbReference>
<dbReference type="GO" id="GO:0031124">
    <property type="term" value="P:mRNA 3'-end processing"/>
    <property type="evidence" value="ECO:0007669"/>
    <property type="project" value="InterPro"/>
</dbReference>
<feature type="region of interest" description="Disordered" evidence="2">
    <location>
        <begin position="130"/>
        <end position="173"/>
    </location>
</feature>
<dbReference type="PROSITE" id="PS50082">
    <property type="entry name" value="WD_REPEATS_2"/>
    <property type="match status" value="1"/>
</dbReference>
<name>A0A2G5DJ66_AQUCA</name>
<feature type="repeat" description="WD" evidence="1">
    <location>
        <begin position="51"/>
        <end position="82"/>
    </location>
</feature>
<proteinExistence type="predicted"/>
<dbReference type="GO" id="GO:0005847">
    <property type="term" value="C:mRNA cleavage and polyadenylation specificity factor complex"/>
    <property type="evidence" value="ECO:0007669"/>
    <property type="project" value="TreeGrafter"/>
</dbReference>
<keyword evidence="1" id="KW-0853">WD repeat</keyword>
<accession>A0A2G5DJ66</accession>
<dbReference type="PANTHER" id="PTHR22836:SF0">
    <property type="entry name" value="PRE-MRNA 3' END PROCESSING PROTEIN WDR33"/>
    <property type="match status" value="1"/>
</dbReference>
<evidence type="ECO:0000256" key="1">
    <source>
        <dbReference type="PROSITE-ProRule" id="PRU00221"/>
    </source>
</evidence>
<dbReference type="Pfam" id="PF00400">
    <property type="entry name" value="WD40"/>
    <property type="match status" value="2"/>
</dbReference>
<dbReference type="AlphaFoldDB" id="A0A2G5DJ66"/>
<evidence type="ECO:0000313" key="3">
    <source>
        <dbReference type="EMBL" id="PIA43555.1"/>
    </source>
</evidence>